<evidence type="ECO:0000313" key="5">
    <source>
        <dbReference type="Proteomes" id="UP000017396"/>
    </source>
</evidence>
<dbReference type="SUPFAM" id="SSF51905">
    <property type="entry name" value="FAD/NAD(P)-binding domain"/>
    <property type="match status" value="1"/>
</dbReference>
<dbReference type="PANTHER" id="PTHR40254">
    <property type="entry name" value="BLR0577 PROTEIN"/>
    <property type="match status" value="1"/>
</dbReference>
<dbReference type="Proteomes" id="UP000017396">
    <property type="component" value="Chromosome"/>
</dbReference>
<sequence>MQHTTAFQRITSQLSQRPDPDRCRRSPFTIAIVGAGFSGTLLAFHLSRLCGPLPVRLVLIERASRFAQGAAYSTRCPLHLLNVPAGRMSALPEAAGHFVNWLAQEGLDADPDSFQPRQVYGRYLRSLFDQSTEHFAGLEHLRGEVTAVLPNPDGTAAIVELADGSSLTADRVVLALGNLSPAQPLAGHWDFYQSPRYARDPWSETLFSGLDPQAPVLLVGSGLTMVDKVLELEEAGHRGAIFVLSRRGLMPLAHRFPRGRARLPALLPATADGWCRLLRQLARESADWQHVVDGIRPLTEQIWSAFSLQEQHRFLRHLRPYWEVHRHRIAPEVARQIEQVRTSGRLQALAGRLLAFYERADGVEVVFRPRGSGERQSLKVERVVNCTGPESRIERIAEPLIRRLHAQGLIRANQTGLGLDVTAGGALIDHSGTASRLLFTIGPLRKGCLWETTAVPELRGQAAVLARQLLEPVLANLTAAGGQGQNS</sequence>
<dbReference type="AlphaFoldDB" id="U5QP46"/>
<evidence type="ECO:0000313" key="4">
    <source>
        <dbReference type="EMBL" id="AGY59334.1"/>
    </source>
</evidence>
<dbReference type="Gene3D" id="3.50.50.60">
    <property type="entry name" value="FAD/NAD(P)-binding domain"/>
    <property type="match status" value="1"/>
</dbReference>
<accession>U5QP46</accession>
<dbReference type="InterPro" id="IPR038732">
    <property type="entry name" value="HpyO/CreE_NAD-binding"/>
</dbReference>
<evidence type="ECO:0000259" key="3">
    <source>
        <dbReference type="Pfam" id="PF13454"/>
    </source>
</evidence>
<gene>
    <name evidence="4" type="ORF">GKIL_3088</name>
</gene>
<feature type="transmembrane region" description="Helical" evidence="2">
    <location>
        <begin position="27"/>
        <end position="46"/>
    </location>
</feature>
<keyword evidence="2" id="KW-0812">Transmembrane</keyword>
<dbReference type="InterPro" id="IPR052189">
    <property type="entry name" value="L-asp_N-monooxygenase_NS-form"/>
</dbReference>
<evidence type="ECO:0000256" key="2">
    <source>
        <dbReference type="SAM" id="Phobius"/>
    </source>
</evidence>
<feature type="region of interest" description="Disordered" evidence="1">
    <location>
        <begin position="1"/>
        <end position="22"/>
    </location>
</feature>
<proteinExistence type="predicted"/>
<dbReference type="PRINTS" id="PR00368">
    <property type="entry name" value="FADPNR"/>
</dbReference>
<keyword evidence="2" id="KW-0472">Membrane</keyword>
<evidence type="ECO:0000256" key="1">
    <source>
        <dbReference type="SAM" id="MobiDB-lite"/>
    </source>
</evidence>
<dbReference type="OrthoDB" id="9784009at2"/>
<dbReference type="Pfam" id="PF13454">
    <property type="entry name" value="NAD_binding_9"/>
    <property type="match status" value="1"/>
</dbReference>
<keyword evidence="5" id="KW-1185">Reference proteome</keyword>
<feature type="domain" description="FAD-dependent urate hydroxylase HpyO/Asp monooxygenase CreE-like FAD/NAD(P)-binding" evidence="3">
    <location>
        <begin position="31"/>
        <end position="178"/>
    </location>
</feature>
<dbReference type="STRING" id="1183438.GKIL_3088"/>
<dbReference type="eggNOG" id="COG4529">
    <property type="taxonomic scope" value="Bacteria"/>
</dbReference>
<reference evidence="4 5" key="1">
    <citation type="journal article" date="2013" name="PLoS ONE">
        <title>Cultivation and Complete Genome Sequencing of Gloeobacter kilaueensis sp. nov., from a Lava Cave in Kilauea Caldera, Hawai'i.</title>
        <authorList>
            <person name="Saw J.H."/>
            <person name="Schatz M."/>
            <person name="Brown M.V."/>
            <person name="Kunkel D.D."/>
            <person name="Foster J.S."/>
            <person name="Shick H."/>
            <person name="Christensen S."/>
            <person name="Hou S."/>
            <person name="Wan X."/>
            <person name="Donachie S.P."/>
        </authorList>
    </citation>
    <scope>NUCLEOTIDE SEQUENCE [LARGE SCALE GENOMIC DNA]</scope>
    <source>
        <strain evidence="5">JS</strain>
    </source>
</reference>
<dbReference type="InterPro" id="IPR036188">
    <property type="entry name" value="FAD/NAD-bd_sf"/>
</dbReference>
<dbReference type="RefSeq" id="WP_023174587.1">
    <property type="nucleotide sequence ID" value="NC_022600.1"/>
</dbReference>
<name>U5QP46_GLOK1</name>
<keyword evidence="2" id="KW-1133">Transmembrane helix</keyword>
<dbReference type="HOGENOM" id="CLU_020215_2_0_3"/>
<dbReference type="EMBL" id="CP003587">
    <property type="protein sequence ID" value="AGY59334.1"/>
    <property type="molecule type" value="Genomic_DNA"/>
</dbReference>
<protein>
    <submittedName>
        <fullName evidence="4">FAD dependent oxidoreductase</fullName>
    </submittedName>
</protein>
<dbReference type="PATRIC" id="fig|1183438.3.peg.3039"/>
<dbReference type="KEGG" id="glj:GKIL_3088"/>
<dbReference type="PANTHER" id="PTHR40254:SF1">
    <property type="entry name" value="BLR0577 PROTEIN"/>
    <property type="match status" value="1"/>
</dbReference>
<organism evidence="4 5">
    <name type="scientific">Gloeobacter kilaueensis (strain ATCC BAA-2537 / CCAP 1431/1 / ULC 316 / JS1)</name>
    <dbReference type="NCBI Taxonomy" id="1183438"/>
    <lineage>
        <taxon>Bacteria</taxon>
        <taxon>Bacillati</taxon>
        <taxon>Cyanobacteriota</taxon>
        <taxon>Cyanophyceae</taxon>
        <taxon>Gloeobacterales</taxon>
        <taxon>Gloeobacteraceae</taxon>
        <taxon>Gloeobacter</taxon>
    </lineage>
</organism>
<feature type="compositionally biased region" description="Polar residues" evidence="1">
    <location>
        <begin position="1"/>
        <end position="16"/>
    </location>
</feature>